<dbReference type="PANTHER" id="PTHR42715">
    <property type="entry name" value="BETA-GLUCOSIDASE"/>
    <property type="match status" value="1"/>
</dbReference>
<dbReference type="Gene3D" id="3.20.20.300">
    <property type="entry name" value="Glycoside hydrolase, family 3, N-terminal domain"/>
    <property type="match status" value="1"/>
</dbReference>
<name>A0AAW9JMJ4_CARML</name>
<keyword evidence="4 6" id="KW-0326">Glycosidase</keyword>
<dbReference type="PANTHER" id="PTHR42715:SF10">
    <property type="entry name" value="BETA-GLUCOSIDASE"/>
    <property type="match status" value="1"/>
</dbReference>
<dbReference type="Proteomes" id="UP001290462">
    <property type="component" value="Unassembled WGS sequence"/>
</dbReference>
<dbReference type="Gene3D" id="2.60.40.10">
    <property type="entry name" value="Immunoglobulins"/>
    <property type="match status" value="1"/>
</dbReference>
<evidence type="ECO:0000313" key="6">
    <source>
        <dbReference type="EMBL" id="MDZ5757805.1"/>
    </source>
</evidence>
<dbReference type="InterPro" id="IPR036881">
    <property type="entry name" value="Glyco_hydro_3_C_sf"/>
</dbReference>
<dbReference type="InterPro" id="IPR026891">
    <property type="entry name" value="Fn3-like"/>
</dbReference>
<sequence length="742" mass="80820">MSKLGELTLSLQEEGAFKNQNLEEPPMQTAELEGLLSQMTREEKVTQLLQLAAGFYIDLDAVTGPIEEMGLTEKMIENAGTVLGISGAEDVIRTQKSYLEKNRLGIPLIFMADVIHGYKTIFPIPLALGSSWNTELAEETARIAALESAVSGLHVTFSPMVDLVRDPRWGRVMESTGEDAFLNAELAKAFVRGYQGTDLKNDFERVAACVKHFAAYGAPIAGREYNTVNMSERQLRESYLPGYKAALDEGAKLVMTAFNTVDGVPATANKWLMRDLLRNEWDFNGVLISDWGAVKELVPHGVAADEKEAAILALNASVDIEMMTMCYMDTLEASIEAGEIEEALVDEAVLRILNLKNDLGLFENPYRGADAEKEKAVVLSEEHRSLARKAAEESIVLLKNEGVLPLKQNQKIALIGPGAESKDILGAWAWQGESEKAISLAEGLAQHVPAEQLLIAKGCDILSGTQAEIDAAVAVAKEADVIVLALGENSDMSGEAASRSDIRLPKIQLELLAQLKSVGKPIIVTLFNGRPLDIHELEVAGIVEAWFPGTEGGAALANILMGAVNPSAKLSMSFPYNVGQVPVYYNPDNTGRPELGRSVDEKYVSKYLDSPNEALYPFGFGLSYTSFSYSDMTLSATELKDSETLTVEVTVKNSGKYAGKEIVQLYLRDIVGEVVRPVKELKGYQKIELAAGAEKTVSFTVTEEQLRYVHQDCLFSSDSGVFEVMVGPSSAEVQSARFKLIK</sequence>
<dbReference type="PRINTS" id="PR00133">
    <property type="entry name" value="GLHYDRLASE3"/>
</dbReference>
<dbReference type="EMBL" id="JAVBVO010000002">
    <property type="protein sequence ID" value="MDZ5757805.1"/>
    <property type="molecule type" value="Genomic_DNA"/>
</dbReference>
<comment type="similarity">
    <text evidence="1 4">Belongs to the glycosyl hydrolase 3 family.</text>
</comment>
<keyword evidence="2 4" id="KW-0378">Hydrolase</keyword>
<comment type="caution">
    <text evidence="6">The sequence shown here is derived from an EMBL/GenBank/DDBJ whole genome shotgun (WGS) entry which is preliminary data.</text>
</comment>
<dbReference type="InterPro" id="IPR019800">
    <property type="entry name" value="Glyco_hydro_3_AS"/>
</dbReference>
<dbReference type="Pfam" id="PF01915">
    <property type="entry name" value="Glyco_hydro_3_C"/>
    <property type="match status" value="1"/>
</dbReference>
<dbReference type="InterPro" id="IPR002772">
    <property type="entry name" value="Glyco_hydro_3_C"/>
</dbReference>
<dbReference type="PROSITE" id="PS00775">
    <property type="entry name" value="GLYCOSYL_HYDROL_F3"/>
    <property type="match status" value="1"/>
</dbReference>
<dbReference type="InterPro" id="IPR050288">
    <property type="entry name" value="Cellulose_deg_GH3"/>
</dbReference>
<dbReference type="Gene3D" id="3.40.50.1700">
    <property type="entry name" value="Glycoside hydrolase family 3 C-terminal domain"/>
    <property type="match status" value="1"/>
</dbReference>
<dbReference type="GO" id="GO:0005975">
    <property type="term" value="P:carbohydrate metabolic process"/>
    <property type="evidence" value="ECO:0007669"/>
    <property type="project" value="InterPro"/>
</dbReference>
<evidence type="ECO:0000256" key="3">
    <source>
        <dbReference type="ARBA" id="ARBA00023277"/>
    </source>
</evidence>
<reference evidence="6" key="1">
    <citation type="submission" date="2023-08" db="EMBL/GenBank/DDBJ databases">
        <title>Genomic characterization of piscicolin 126 produced by Carnobacterium maltaromaticum CM22 strain isolated from salmon (Salmo salar).</title>
        <authorList>
            <person name="Gonzalez-Gragera E."/>
            <person name="Garcia-Lopez J.D."/>
            <person name="Teso-Perez C."/>
            <person name="Gimenez-Hernandez I."/>
            <person name="Peralta-Sanchez J.M."/>
            <person name="Valdivia E."/>
            <person name="Montalban-Lopez M."/>
            <person name="Martin-Platero A.M."/>
            <person name="Banos A."/>
            <person name="Martinez-Bueno M."/>
        </authorList>
    </citation>
    <scope>NUCLEOTIDE SEQUENCE</scope>
    <source>
        <strain evidence="6">CM22</strain>
    </source>
</reference>
<dbReference type="AlphaFoldDB" id="A0AAW9JMJ4"/>
<dbReference type="FunFam" id="2.60.40.10:FF:000495">
    <property type="entry name" value="Periplasmic beta-glucosidase"/>
    <property type="match status" value="1"/>
</dbReference>
<dbReference type="SMART" id="SM01217">
    <property type="entry name" value="Fn3_like"/>
    <property type="match status" value="1"/>
</dbReference>
<dbReference type="EC" id="3.2.1.21" evidence="6"/>
<accession>A0AAW9JMJ4</accession>
<dbReference type="InterPro" id="IPR001764">
    <property type="entry name" value="Glyco_hydro_3_N"/>
</dbReference>
<proteinExistence type="inferred from homology"/>
<keyword evidence="3" id="KW-0119">Carbohydrate metabolism</keyword>
<dbReference type="Pfam" id="PF00933">
    <property type="entry name" value="Glyco_hydro_3"/>
    <property type="match status" value="1"/>
</dbReference>
<protein>
    <submittedName>
        <fullName evidence="6">Beta-glucosidase BglX</fullName>
        <ecNumber evidence="6">3.2.1.21</ecNumber>
    </submittedName>
</protein>
<evidence type="ECO:0000256" key="1">
    <source>
        <dbReference type="ARBA" id="ARBA00005336"/>
    </source>
</evidence>
<evidence type="ECO:0000259" key="5">
    <source>
        <dbReference type="SMART" id="SM01217"/>
    </source>
</evidence>
<dbReference type="Pfam" id="PF14310">
    <property type="entry name" value="Fn3-like"/>
    <property type="match status" value="1"/>
</dbReference>
<feature type="domain" description="Fibronectin type III-like" evidence="5">
    <location>
        <begin position="661"/>
        <end position="730"/>
    </location>
</feature>
<dbReference type="GO" id="GO:0008422">
    <property type="term" value="F:beta-glucosidase activity"/>
    <property type="evidence" value="ECO:0007669"/>
    <property type="project" value="UniProtKB-EC"/>
</dbReference>
<dbReference type="InterPro" id="IPR017853">
    <property type="entry name" value="GH"/>
</dbReference>
<evidence type="ECO:0000256" key="4">
    <source>
        <dbReference type="RuleBase" id="RU361161"/>
    </source>
</evidence>
<evidence type="ECO:0000313" key="7">
    <source>
        <dbReference type="Proteomes" id="UP001290462"/>
    </source>
</evidence>
<evidence type="ECO:0000256" key="2">
    <source>
        <dbReference type="ARBA" id="ARBA00022801"/>
    </source>
</evidence>
<dbReference type="NCBIfam" id="NF011678">
    <property type="entry name" value="PRK15098.1"/>
    <property type="match status" value="1"/>
</dbReference>
<gene>
    <name evidence="6" type="primary">bglX</name>
    <name evidence="6" type="ORF">RAK27_03960</name>
</gene>
<organism evidence="6 7">
    <name type="scientific">Carnobacterium maltaromaticum</name>
    <name type="common">Carnobacterium piscicola</name>
    <dbReference type="NCBI Taxonomy" id="2751"/>
    <lineage>
        <taxon>Bacteria</taxon>
        <taxon>Bacillati</taxon>
        <taxon>Bacillota</taxon>
        <taxon>Bacilli</taxon>
        <taxon>Lactobacillales</taxon>
        <taxon>Carnobacteriaceae</taxon>
        <taxon>Carnobacterium</taxon>
    </lineage>
</organism>
<dbReference type="InterPro" id="IPR013783">
    <property type="entry name" value="Ig-like_fold"/>
</dbReference>
<dbReference type="InterPro" id="IPR036962">
    <property type="entry name" value="Glyco_hydro_3_N_sf"/>
</dbReference>
<dbReference type="RefSeq" id="WP_322808539.1">
    <property type="nucleotide sequence ID" value="NZ_JAVBVO010000002.1"/>
</dbReference>
<dbReference type="SUPFAM" id="SSF51445">
    <property type="entry name" value="(Trans)glycosidases"/>
    <property type="match status" value="1"/>
</dbReference>
<dbReference type="SUPFAM" id="SSF52279">
    <property type="entry name" value="Beta-D-glucan exohydrolase, C-terminal domain"/>
    <property type="match status" value="1"/>
</dbReference>